<evidence type="ECO:0000259" key="12">
    <source>
        <dbReference type="PROSITE" id="PS50262"/>
    </source>
</evidence>
<dbReference type="PROSITE" id="PS50262">
    <property type="entry name" value="G_PROTEIN_RECEP_F1_2"/>
    <property type="match status" value="1"/>
</dbReference>
<comment type="similarity">
    <text evidence="10">Belongs to the G-protein coupled receptor 1 family.</text>
</comment>
<evidence type="ECO:0000256" key="6">
    <source>
        <dbReference type="ARBA" id="ARBA00023136"/>
    </source>
</evidence>
<reference evidence="14" key="2">
    <citation type="journal article" date="2007" name="PLoS Biol.">
        <title>Survey sequencing and comparative analysis of the elephant shark (Callorhinchus milii) genome.</title>
        <authorList>
            <person name="Venkatesh B."/>
            <person name="Kirkness E.F."/>
            <person name="Loh Y.H."/>
            <person name="Halpern A.L."/>
            <person name="Lee A.P."/>
            <person name="Johnson J."/>
            <person name="Dandona N."/>
            <person name="Viswanathan L.D."/>
            <person name="Tay A."/>
            <person name="Venter J.C."/>
            <person name="Strausberg R.L."/>
            <person name="Brenner S."/>
        </authorList>
    </citation>
    <scope>NUCLEOTIDE SEQUENCE [LARGE SCALE GENOMIC DNA]</scope>
</reference>
<feature type="transmembrane region" description="Helical" evidence="11">
    <location>
        <begin position="42"/>
        <end position="66"/>
    </location>
</feature>
<dbReference type="InterPro" id="IPR017452">
    <property type="entry name" value="GPCR_Rhodpsn_7TM"/>
</dbReference>
<reference evidence="13" key="5">
    <citation type="submission" date="2025-09" db="UniProtKB">
        <authorList>
            <consortium name="Ensembl"/>
        </authorList>
    </citation>
    <scope>IDENTIFICATION</scope>
</reference>
<dbReference type="STRING" id="7868.ENSCMIP00000008959"/>
<keyword evidence="10" id="KW-0675">Receptor</keyword>
<evidence type="ECO:0000256" key="11">
    <source>
        <dbReference type="SAM" id="Phobius"/>
    </source>
</evidence>
<dbReference type="RefSeq" id="XP_007905313.1">
    <property type="nucleotide sequence ID" value="XM_007907122.2"/>
</dbReference>
<dbReference type="RefSeq" id="XP_007905309.1">
    <property type="nucleotide sequence ID" value="XM_007907118.2"/>
</dbReference>
<feature type="transmembrane region" description="Helical" evidence="11">
    <location>
        <begin position="121"/>
        <end position="137"/>
    </location>
</feature>
<dbReference type="InterPro" id="IPR004061">
    <property type="entry name" value="S1P_rcpt"/>
</dbReference>
<dbReference type="PRINTS" id="PR00237">
    <property type="entry name" value="GPCRRHODOPSN"/>
</dbReference>
<keyword evidence="9" id="KW-1015">Disulfide bond</keyword>
<protein>
    <submittedName>
        <fullName evidence="13">Sphingosine-1-phosphate receptor 2</fullName>
    </submittedName>
</protein>
<keyword evidence="14" id="KW-1185">Reference proteome</keyword>
<dbReference type="InterPro" id="IPR000276">
    <property type="entry name" value="GPCR_Rhodpsn"/>
</dbReference>
<dbReference type="Pfam" id="PF00001">
    <property type="entry name" value="7tm_1"/>
    <property type="match status" value="1"/>
</dbReference>
<dbReference type="Ensembl" id="ENSCMIT00000009208.1">
    <property type="protein sequence ID" value="ENSCMIP00000008959.1"/>
    <property type="gene ID" value="ENSCMIG00000004780.1"/>
</dbReference>
<dbReference type="PROSITE" id="PS00237">
    <property type="entry name" value="G_PROTEIN_RECEP_F1_1"/>
    <property type="match status" value="1"/>
</dbReference>
<proteinExistence type="inferred from homology"/>
<name>A0A4W3HH49_CALMI</name>
<keyword evidence="6 11" id="KW-0472">Membrane</keyword>
<evidence type="ECO:0000256" key="10">
    <source>
        <dbReference type="RuleBase" id="RU000688"/>
    </source>
</evidence>
<dbReference type="PANTHER" id="PTHR22750">
    <property type="entry name" value="G-PROTEIN COUPLED RECEPTOR"/>
    <property type="match status" value="1"/>
</dbReference>
<evidence type="ECO:0000256" key="8">
    <source>
        <dbReference type="ARBA" id="ARBA00023224"/>
    </source>
</evidence>
<feature type="disulfide bond" evidence="9">
    <location>
        <begin position="268"/>
        <end position="273"/>
    </location>
</feature>
<dbReference type="OMA" id="MNICPSA"/>
<evidence type="ECO:0000256" key="2">
    <source>
        <dbReference type="ARBA" id="ARBA00022475"/>
    </source>
</evidence>
<keyword evidence="8 10" id="KW-0807">Transducer</keyword>
<dbReference type="InParanoid" id="A0A4W3HH49"/>
<reference evidence="14" key="3">
    <citation type="journal article" date="2014" name="Nature">
        <title>Elephant shark genome provides unique insights into gnathostome evolution.</title>
        <authorList>
            <consortium name="International Elephant Shark Genome Sequencing Consortium"/>
            <person name="Venkatesh B."/>
            <person name="Lee A.P."/>
            <person name="Ravi V."/>
            <person name="Maurya A.K."/>
            <person name="Lian M.M."/>
            <person name="Swann J.B."/>
            <person name="Ohta Y."/>
            <person name="Flajnik M.F."/>
            <person name="Sutoh Y."/>
            <person name="Kasahara M."/>
            <person name="Hoon S."/>
            <person name="Gangu V."/>
            <person name="Roy S.W."/>
            <person name="Irimia M."/>
            <person name="Korzh V."/>
            <person name="Kondrychyn I."/>
            <person name="Lim Z.W."/>
            <person name="Tay B.H."/>
            <person name="Tohari S."/>
            <person name="Kong K.W."/>
            <person name="Ho S."/>
            <person name="Lorente-Galdos B."/>
            <person name="Quilez J."/>
            <person name="Marques-Bonet T."/>
            <person name="Raney B.J."/>
            <person name="Ingham P.W."/>
            <person name="Tay A."/>
            <person name="Hillier L.W."/>
            <person name="Minx P."/>
            <person name="Boehm T."/>
            <person name="Wilson R.K."/>
            <person name="Brenner S."/>
            <person name="Warren W.C."/>
        </authorList>
    </citation>
    <scope>NUCLEOTIDE SEQUENCE [LARGE SCALE GENOMIC DNA]</scope>
</reference>
<feature type="domain" description="G-protein coupled receptors family 1 profile" evidence="12">
    <location>
        <begin position="59"/>
        <end position="297"/>
    </location>
</feature>
<dbReference type="GO" id="GO:0038036">
    <property type="term" value="F:sphingosine-1-phosphate receptor activity"/>
    <property type="evidence" value="ECO:0007669"/>
    <property type="project" value="InterPro"/>
</dbReference>
<dbReference type="AlphaFoldDB" id="A0A4W3HH49"/>
<evidence type="ECO:0000256" key="5">
    <source>
        <dbReference type="ARBA" id="ARBA00023040"/>
    </source>
</evidence>
<reference evidence="14" key="1">
    <citation type="journal article" date="2006" name="Science">
        <title>Ancient noncoding elements conserved in the human genome.</title>
        <authorList>
            <person name="Venkatesh B."/>
            <person name="Kirkness E.F."/>
            <person name="Loh Y.H."/>
            <person name="Halpern A.L."/>
            <person name="Lee A.P."/>
            <person name="Johnson J."/>
            <person name="Dandona N."/>
            <person name="Viswanathan L.D."/>
            <person name="Tay A."/>
            <person name="Venter J.C."/>
            <person name="Strausberg R.L."/>
            <person name="Brenner S."/>
        </authorList>
    </citation>
    <scope>NUCLEOTIDE SEQUENCE [LARGE SCALE GENOMIC DNA]</scope>
</reference>
<dbReference type="GO" id="GO:0005886">
    <property type="term" value="C:plasma membrane"/>
    <property type="evidence" value="ECO:0007669"/>
    <property type="project" value="UniProtKB-SubCell"/>
</dbReference>
<evidence type="ECO:0000256" key="1">
    <source>
        <dbReference type="ARBA" id="ARBA00004651"/>
    </source>
</evidence>
<evidence type="ECO:0000313" key="13">
    <source>
        <dbReference type="Ensembl" id="ENSCMIP00000008959.1"/>
    </source>
</evidence>
<evidence type="ECO:0000256" key="3">
    <source>
        <dbReference type="ARBA" id="ARBA00022692"/>
    </source>
</evidence>
<organism evidence="13 14">
    <name type="scientific">Callorhinchus milii</name>
    <name type="common">Ghost shark</name>
    <dbReference type="NCBI Taxonomy" id="7868"/>
    <lineage>
        <taxon>Eukaryota</taxon>
        <taxon>Metazoa</taxon>
        <taxon>Chordata</taxon>
        <taxon>Craniata</taxon>
        <taxon>Vertebrata</taxon>
        <taxon>Chondrichthyes</taxon>
        <taxon>Holocephali</taxon>
        <taxon>Chimaeriformes</taxon>
        <taxon>Callorhinchidae</taxon>
        <taxon>Callorhinchus</taxon>
    </lineage>
</organism>
<dbReference type="GeneID" id="103187565"/>
<feature type="transmembrane region" description="Helical" evidence="11">
    <location>
        <begin position="239"/>
        <end position="261"/>
    </location>
</feature>
<dbReference type="KEGG" id="cmk:103187565"/>
<dbReference type="RefSeq" id="XP_042200654.1">
    <property type="nucleotide sequence ID" value="XM_042344720.1"/>
</dbReference>
<dbReference type="OrthoDB" id="10051098at2759"/>
<accession>A0A4W3HH49</accession>
<feature type="transmembrane region" description="Helical" evidence="11">
    <location>
        <begin position="78"/>
        <end position="101"/>
    </location>
</feature>
<keyword evidence="5 10" id="KW-0297">G-protein coupled receptor</keyword>
<dbReference type="RefSeq" id="XP_007905316.1">
    <property type="nucleotide sequence ID" value="XM_007907125.2"/>
</dbReference>
<dbReference type="Gene3D" id="1.20.1070.10">
    <property type="entry name" value="Rhodopsin 7-helix transmembrane proteins"/>
    <property type="match status" value="1"/>
</dbReference>
<comment type="subcellular location">
    <subcellularLocation>
        <location evidence="1">Cell membrane</location>
        <topology evidence="1">Multi-pass membrane protein</topology>
    </subcellularLocation>
</comment>
<reference evidence="13" key="4">
    <citation type="submission" date="2025-08" db="UniProtKB">
        <authorList>
            <consortium name="Ensembl"/>
        </authorList>
    </citation>
    <scope>IDENTIFICATION</scope>
</reference>
<evidence type="ECO:0000256" key="7">
    <source>
        <dbReference type="ARBA" id="ARBA00023180"/>
    </source>
</evidence>
<evidence type="ECO:0000313" key="14">
    <source>
        <dbReference type="Proteomes" id="UP000314986"/>
    </source>
</evidence>
<dbReference type="FunCoup" id="A0A4W3HH49">
    <property type="interactions" value="52"/>
</dbReference>
<keyword evidence="2" id="KW-1003">Cell membrane</keyword>
<dbReference type="PRINTS" id="PR01523">
    <property type="entry name" value="S1PRECEPTOR"/>
</dbReference>
<evidence type="ECO:0000256" key="4">
    <source>
        <dbReference type="ARBA" id="ARBA00022989"/>
    </source>
</evidence>
<feature type="transmembrane region" description="Helical" evidence="11">
    <location>
        <begin position="158"/>
        <end position="179"/>
    </location>
</feature>
<dbReference type="Proteomes" id="UP000314986">
    <property type="component" value="Unassembled WGS sequence"/>
</dbReference>
<sequence length="359" mass="40495">MPEPYPAETMSTLNKYYNKHLIAVHYNHTGKLDHSKYQTMELSYISIFFIVLCSFIVLENLLVLVAICRYKKFHSAMFYFIGNLALSDLLAGLAYIFNVVFSGGKTLTLTPLQWFVREGTMFITLAASVFSLLAIAIERHAAIVQVKLYGSEKNSRMCLLISGCWILSMLLGGMPLMGWNCMDDLLQCSIVLPLYSKRYILFVLTVLTVILLSIVILYVRIYLIVRSSHHEAAASQNLALLKTVTIVLGVFIVCWAPAFIILLFDVACMGQACKILYKAEYFLGLATLNSAMNPIIYTLRSKDMRRAFLKVICCCGFLGDGWRPEKCLLALRSTSTSERSYHRHESPDSPMMPECTTCV</sequence>
<feature type="disulfide bond" evidence="9">
    <location>
        <begin position="181"/>
        <end position="188"/>
    </location>
</feature>
<dbReference type="SUPFAM" id="SSF81321">
    <property type="entry name" value="Family A G protein-coupled receptor-like"/>
    <property type="match status" value="1"/>
</dbReference>
<feature type="transmembrane region" description="Helical" evidence="11">
    <location>
        <begin position="199"/>
        <end position="219"/>
    </location>
</feature>
<keyword evidence="3 10" id="KW-0812">Transmembrane</keyword>
<dbReference type="GeneTree" id="ENSGT01050000244887"/>
<evidence type="ECO:0000256" key="9">
    <source>
        <dbReference type="PIRSR" id="PIRSR604061-50"/>
    </source>
</evidence>
<keyword evidence="4 11" id="KW-1133">Transmembrane helix</keyword>
<gene>
    <name evidence="13" type="primary">LOC103187565</name>
</gene>
<dbReference type="RefSeq" id="XP_007905315.1">
    <property type="nucleotide sequence ID" value="XM_007907124.2"/>
</dbReference>
<keyword evidence="7" id="KW-0325">Glycoprotein</keyword>
<feature type="transmembrane region" description="Helical" evidence="11">
    <location>
        <begin position="281"/>
        <end position="299"/>
    </location>
</feature>
<dbReference type="SMART" id="SM01381">
    <property type="entry name" value="7TM_GPCR_Srsx"/>
    <property type="match status" value="1"/>
</dbReference>